<name>A0ABT8K784_9MICO</name>
<evidence type="ECO:0000313" key="5">
    <source>
        <dbReference type="Proteomes" id="UP001174208"/>
    </source>
</evidence>
<dbReference type="Gene3D" id="3.40.50.2000">
    <property type="entry name" value="Glycogen Phosphorylase B"/>
    <property type="match status" value="2"/>
</dbReference>
<dbReference type="GO" id="GO:0016757">
    <property type="term" value="F:glycosyltransferase activity"/>
    <property type="evidence" value="ECO:0007669"/>
    <property type="project" value="UniProtKB-KW"/>
</dbReference>
<comment type="caution">
    <text evidence="4">The sequence shown here is derived from an EMBL/GenBank/DDBJ whole genome shotgun (WGS) entry which is preliminary data.</text>
</comment>
<dbReference type="Pfam" id="PF13439">
    <property type="entry name" value="Glyco_transf_4"/>
    <property type="match status" value="1"/>
</dbReference>
<dbReference type="PANTHER" id="PTHR12526">
    <property type="entry name" value="GLYCOSYLTRANSFERASE"/>
    <property type="match status" value="1"/>
</dbReference>
<keyword evidence="2 4" id="KW-0808">Transferase</keyword>
<dbReference type="EMBL" id="JAROCF010000001">
    <property type="protein sequence ID" value="MDN4612892.1"/>
    <property type="molecule type" value="Genomic_DNA"/>
</dbReference>
<accession>A0ABT8K784</accession>
<keyword evidence="5" id="KW-1185">Reference proteome</keyword>
<dbReference type="SUPFAM" id="SSF53756">
    <property type="entry name" value="UDP-Glycosyltransferase/glycogen phosphorylase"/>
    <property type="match status" value="1"/>
</dbReference>
<dbReference type="EC" id="2.4.-.-" evidence="4"/>
<proteinExistence type="predicted"/>
<evidence type="ECO:0000256" key="2">
    <source>
        <dbReference type="ARBA" id="ARBA00022679"/>
    </source>
</evidence>
<reference evidence="4" key="1">
    <citation type="submission" date="2023-06" db="EMBL/GenBank/DDBJ databases">
        <title>MT1 and MT2 Draft Genomes of Novel Species.</title>
        <authorList>
            <person name="Venkateswaran K."/>
        </authorList>
    </citation>
    <scope>NUCLEOTIDE SEQUENCE</scope>
    <source>
        <strain evidence="4">F6_8S_P_1B</strain>
    </source>
</reference>
<organism evidence="4 5">
    <name type="scientific">Leifsonia williamsii</name>
    <dbReference type="NCBI Taxonomy" id="3035919"/>
    <lineage>
        <taxon>Bacteria</taxon>
        <taxon>Bacillati</taxon>
        <taxon>Actinomycetota</taxon>
        <taxon>Actinomycetes</taxon>
        <taxon>Micrococcales</taxon>
        <taxon>Microbacteriaceae</taxon>
        <taxon>Leifsonia</taxon>
    </lineage>
</organism>
<protein>
    <submittedName>
        <fullName evidence="4">Glycosyltransferase</fullName>
        <ecNumber evidence="4">2.4.-.-</ecNumber>
    </submittedName>
</protein>
<evidence type="ECO:0000313" key="4">
    <source>
        <dbReference type="EMBL" id="MDN4612892.1"/>
    </source>
</evidence>
<gene>
    <name evidence="4" type="ORF">P5G50_00390</name>
</gene>
<dbReference type="InterPro" id="IPR028098">
    <property type="entry name" value="Glyco_trans_4-like_N"/>
</dbReference>
<dbReference type="RefSeq" id="WP_301209712.1">
    <property type="nucleotide sequence ID" value="NZ_JAROCF010000001.1"/>
</dbReference>
<evidence type="ECO:0000259" key="3">
    <source>
        <dbReference type="Pfam" id="PF13439"/>
    </source>
</evidence>
<dbReference type="Proteomes" id="UP001174208">
    <property type="component" value="Unassembled WGS sequence"/>
</dbReference>
<keyword evidence="1 4" id="KW-0328">Glycosyltransferase</keyword>
<feature type="domain" description="Glycosyltransferase subfamily 4-like N-terminal" evidence="3">
    <location>
        <begin position="83"/>
        <end position="223"/>
    </location>
</feature>
<sequence length="464" mass="48239">MAASRFAARCAALAFGGLVTATDLLPPRLRYAYVHPVTRRLFRRSLPSLGPIAERRAPGEAAGTASAEPPLLTCAMVTGLIEVGGIGSVIEMLATALPGAGVGVLVLSTDDGPRAARLRARGVEVVACGTAEEAERVLRERAPDVIQLHGAPDHLEDAALASGLPLVPVLHNTEIHFTPARWRRFGDLLAHSHAAVAVSETVRAFHAAHVPEHLRSHILVVPNAALSAGPPSPEERRAARAALGRVLGADLGDAVVLASLIRYDSQKNASGLVSSFLAHVTDPSVRLVIAGDAWDWAELGRADAIRRSAADPARVGLLGQSDARTLLAAADVFILDSFFEGWPIAATEAAATGLPLVLADFGGARELVARDAGRSVLIPNPTGPADAVSDAAVARARRRTRHQPNAAELGAAVDAIASRSPEERRTHPTPAADLLAAMAAGHADVLAAAAAARDDVTRPIGRRA</sequence>
<evidence type="ECO:0000256" key="1">
    <source>
        <dbReference type="ARBA" id="ARBA00022676"/>
    </source>
</evidence>
<dbReference type="Pfam" id="PF13692">
    <property type="entry name" value="Glyco_trans_1_4"/>
    <property type="match status" value="1"/>
</dbReference>